<keyword evidence="3" id="KW-1185">Reference proteome</keyword>
<dbReference type="Proteomes" id="UP000054018">
    <property type="component" value="Unassembled WGS sequence"/>
</dbReference>
<proteinExistence type="predicted"/>
<name>A0A0C9ZFK3_9AGAM</name>
<organism evidence="2 3">
    <name type="scientific">Pisolithus microcarpus 441</name>
    <dbReference type="NCBI Taxonomy" id="765257"/>
    <lineage>
        <taxon>Eukaryota</taxon>
        <taxon>Fungi</taxon>
        <taxon>Dikarya</taxon>
        <taxon>Basidiomycota</taxon>
        <taxon>Agaricomycotina</taxon>
        <taxon>Agaricomycetes</taxon>
        <taxon>Agaricomycetidae</taxon>
        <taxon>Boletales</taxon>
        <taxon>Sclerodermatineae</taxon>
        <taxon>Pisolithaceae</taxon>
        <taxon>Pisolithus</taxon>
    </lineage>
</organism>
<reference evidence="2 3" key="1">
    <citation type="submission" date="2014-04" db="EMBL/GenBank/DDBJ databases">
        <authorList>
            <consortium name="DOE Joint Genome Institute"/>
            <person name="Kuo A."/>
            <person name="Kohler A."/>
            <person name="Costa M.D."/>
            <person name="Nagy L.G."/>
            <person name="Floudas D."/>
            <person name="Copeland A."/>
            <person name="Barry K.W."/>
            <person name="Cichocki N."/>
            <person name="Veneault-Fourrey C."/>
            <person name="LaButti K."/>
            <person name="Lindquist E.A."/>
            <person name="Lipzen A."/>
            <person name="Lundell T."/>
            <person name="Morin E."/>
            <person name="Murat C."/>
            <person name="Sun H."/>
            <person name="Tunlid A."/>
            <person name="Henrissat B."/>
            <person name="Grigoriev I.V."/>
            <person name="Hibbett D.S."/>
            <person name="Martin F."/>
            <person name="Nordberg H.P."/>
            <person name="Cantor M.N."/>
            <person name="Hua S.X."/>
        </authorList>
    </citation>
    <scope>NUCLEOTIDE SEQUENCE [LARGE SCALE GENOMIC DNA]</scope>
    <source>
        <strain evidence="2 3">441</strain>
    </source>
</reference>
<dbReference type="HOGENOM" id="CLU_2097758_0_0_1"/>
<keyword evidence="1" id="KW-1133">Transmembrane helix</keyword>
<evidence type="ECO:0000313" key="3">
    <source>
        <dbReference type="Proteomes" id="UP000054018"/>
    </source>
</evidence>
<feature type="transmembrane region" description="Helical" evidence="1">
    <location>
        <begin position="94"/>
        <end position="110"/>
    </location>
</feature>
<sequence>MDRRRLTCYDEQFQGKNEHRCAATRLCKGIVDVQQLTLYATSCWHKNQKRVRGRTYTGMKLLDGSEVFSERCRRGLKIKTIISPKMMSNKRKMIFRRPVFFWYLSGWVGVTCKLVA</sequence>
<accession>A0A0C9ZFK3</accession>
<protein>
    <submittedName>
        <fullName evidence="2">Uncharacterized protein</fullName>
    </submittedName>
</protein>
<evidence type="ECO:0000313" key="2">
    <source>
        <dbReference type="EMBL" id="KIK28036.1"/>
    </source>
</evidence>
<keyword evidence="1" id="KW-0812">Transmembrane</keyword>
<keyword evidence="1" id="KW-0472">Membrane</keyword>
<gene>
    <name evidence="2" type="ORF">PISMIDRAFT_674384</name>
</gene>
<dbReference type="EMBL" id="KN833694">
    <property type="protein sequence ID" value="KIK28036.1"/>
    <property type="molecule type" value="Genomic_DNA"/>
</dbReference>
<dbReference type="AlphaFoldDB" id="A0A0C9ZFK3"/>
<evidence type="ECO:0000256" key="1">
    <source>
        <dbReference type="SAM" id="Phobius"/>
    </source>
</evidence>
<reference evidence="3" key="2">
    <citation type="submission" date="2015-01" db="EMBL/GenBank/DDBJ databases">
        <title>Evolutionary Origins and Diversification of the Mycorrhizal Mutualists.</title>
        <authorList>
            <consortium name="DOE Joint Genome Institute"/>
            <consortium name="Mycorrhizal Genomics Consortium"/>
            <person name="Kohler A."/>
            <person name="Kuo A."/>
            <person name="Nagy L.G."/>
            <person name="Floudas D."/>
            <person name="Copeland A."/>
            <person name="Barry K.W."/>
            <person name="Cichocki N."/>
            <person name="Veneault-Fourrey C."/>
            <person name="LaButti K."/>
            <person name="Lindquist E.A."/>
            <person name="Lipzen A."/>
            <person name="Lundell T."/>
            <person name="Morin E."/>
            <person name="Murat C."/>
            <person name="Riley R."/>
            <person name="Ohm R."/>
            <person name="Sun H."/>
            <person name="Tunlid A."/>
            <person name="Henrissat B."/>
            <person name="Grigoriev I.V."/>
            <person name="Hibbett D.S."/>
            <person name="Martin F."/>
        </authorList>
    </citation>
    <scope>NUCLEOTIDE SEQUENCE [LARGE SCALE GENOMIC DNA]</scope>
    <source>
        <strain evidence="3">441</strain>
    </source>
</reference>